<evidence type="ECO:0000256" key="1">
    <source>
        <dbReference type="ARBA" id="ARBA00006479"/>
    </source>
</evidence>
<dbReference type="Gene3D" id="3.30.420.40">
    <property type="match status" value="2"/>
</dbReference>
<keyword evidence="3" id="KW-1185">Reference proteome</keyword>
<dbReference type="Pfam" id="PF00480">
    <property type="entry name" value="ROK"/>
    <property type="match status" value="1"/>
</dbReference>
<sequence>MDRRPVSDGWVGLDVGGTKVLADLVDDHGQVLRSVRLSSRDGVEDAAGLEDVLSRALELVCDGARPRGVGVAAAGFVDAAGERVVFAPHLPWRDDAVRERLSTRWGLDVVLENDATCATWAEVEHGALAGVAQGVLVAVGTGIGGGVVVHGEVVRGAGGMAGEFGHTRVVPQGRPCPCGLRGCWEQYASGRALVARAGRAGERGGGVAEAARAGDREAVAAFEEVGAWLGVGVANLVAVLDPEVVVVGGGVAEAGDLLLTPARRSLAEHLVGAGHRVTPPLVPAVHGEHAGTVGAVALARRAAAAR</sequence>
<dbReference type="InterPro" id="IPR049874">
    <property type="entry name" value="ROK_cs"/>
</dbReference>
<proteinExistence type="inferred from homology"/>
<comment type="caution">
    <text evidence="2">The sequence shown here is derived from an EMBL/GenBank/DDBJ whole genome shotgun (WGS) entry which is preliminary data.</text>
</comment>
<dbReference type="PROSITE" id="PS01125">
    <property type="entry name" value="ROK"/>
    <property type="match status" value="1"/>
</dbReference>
<evidence type="ECO:0000313" key="2">
    <source>
        <dbReference type="EMBL" id="MBE7323269.1"/>
    </source>
</evidence>
<dbReference type="SUPFAM" id="SSF53067">
    <property type="entry name" value="Actin-like ATPase domain"/>
    <property type="match status" value="1"/>
</dbReference>
<protein>
    <submittedName>
        <fullName evidence="2">ROK family protein</fullName>
    </submittedName>
</protein>
<dbReference type="Proteomes" id="UP000756387">
    <property type="component" value="Unassembled WGS sequence"/>
</dbReference>
<comment type="similarity">
    <text evidence="1">Belongs to the ROK (NagC/XylR) family.</text>
</comment>
<dbReference type="RefSeq" id="WP_193636581.1">
    <property type="nucleotide sequence ID" value="NZ_JADCSA010000001.1"/>
</dbReference>
<reference evidence="2 3" key="1">
    <citation type="submission" date="2020-10" db="EMBL/GenBank/DDBJ databases">
        <title>Nocardioides sp. isolated from sludge.</title>
        <authorList>
            <person name="Zhang X."/>
        </authorList>
    </citation>
    <scope>NUCLEOTIDE SEQUENCE [LARGE SCALE GENOMIC DNA]</scope>
    <source>
        <strain evidence="2 3">Y6</strain>
    </source>
</reference>
<dbReference type="PANTHER" id="PTHR18964">
    <property type="entry name" value="ROK (REPRESSOR, ORF, KINASE) FAMILY"/>
    <property type="match status" value="1"/>
</dbReference>
<gene>
    <name evidence="2" type="ORF">IEQ44_01205</name>
</gene>
<dbReference type="InterPro" id="IPR043129">
    <property type="entry name" value="ATPase_NBD"/>
</dbReference>
<dbReference type="PANTHER" id="PTHR18964:SF173">
    <property type="entry name" value="GLUCOKINASE"/>
    <property type="match status" value="1"/>
</dbReference>
<evidence type="ECO:0000313" key="3">
    <source>
        <dbReference type="Proteomes" id="UP000756387"/>
    </source>
</evidence>
<organism evidence="2 3">
    <name type="scientific">Nocardioides malaquae</name>
    <dbReference type="NCBI Taxonomy" id="2773426"/>
    <lineage>
        <taxon>Bacteria</taxon>
        <taxon>Bacillati</taxon>
        <taxon>Actinomycetota</taxon>
        <taxon>Actinomycetes</taxon>
        <taxon>Propionibacteriales</taxon>
        <taxon>Nocardioidaceae</taxon>
        <taxon>Nocardioides</taxon>
    </lineage>
</organism>
<dbReference type="EMBL" id="JADCSA010000001">
    <property type="protein sequence ID" value="MBE7323269.1"/>
    <property type="molecule type" value="Genomic_DNA"/>
</dbReference>
<accession>A0ABR9RNX4</accession>
<dbReference type="InterPro" id="IPR000600">
    <property type="entry name" value="ROK"/>
</dbReference>
<name>A0ABR9RNX4_9ACTN</name>